<evidence type="ECO:0000256" key="2">
    <source>
        <dbReference type="ARBA" id="ARBA00011245"/>
    </source>
</evidence>
<dbReference type="GO" id="GO:0030246">
    <property type="term" value="F:carbohydrate binding"/>
    <property type="evidence" value="ECO:0007669"/>
    <property type="project" value="InterPro"/>
</dbReference>
<feature type="domain" description="Glycosyl hydrolase family 92 N-terminal" evidence="6">
    <location>
        <begin position="24"/>
        <end position="245"/>
    </location>
</feature>
<dbReference type="EMBL" id="DF968182">
    <property type="protein sequence ID" value="GAP42996.1"/>
    <property type="molecule type" value="Genomic_DNA"/>
</dbReference>
<dbReference type="GO" id="GO:0005975">
    <property type="term" value="P:carbohydrate metabolic process"/>
    <property type="evidence" value="ECO:0007669"/>
    <property type="project" value="InterPro"/>
</dbReference>
<dbReference type="InterPro" id="IPR008928">
    <property type="entry name" value="6-hairpin_glycosidase_sf"/>
</dbReference>
<dbReference type="InterPro" id="IPR050883">
    <property type="entry name" value="PNGase"/>
</dbReference>
<sequence length="719" mass="82241">MKKYLIILFSAFSLLINAQSNSRYVNVFIGTDGTGHTFPGPSMPFGMVQPGPDNRDFGWNYTSGYQFKDTVLMGFSQTRFNGTGINEMGDVLLLPINPKKEKLKNSYFKNTETGKVGYYSLVKKDDVKVELTCSERVAFHQYTFPGNEAQVLVDLQHGLRFVFDEINQKALVVESDVNVENNNTISGYCSTQNWVNRKYFFTITFDQSFVKSTLLANKENEKAPTYLLNFLLAKNRRLKVKIALSSVSIDGAKLNMQSEIPHWDFEKLCQDNLKAWEEYLSRISIEAPKKQKEIFYTSMYHLFLQPSNIADVDGKYRGVDDKIAIAPNKEYYSTLSIWDIYRGAFPLLQILAPEKINGIVQTMLIHHKAKGFLPIWTAWGQDNYCMIGNHSIPMILSAYQNGFKCFDASEALNAMVETSTISHINSDWELYNQYGYYPFDKLDNEAVSRTLESGYDDWCVAEMAKKLNQTDVLNTFKKRAKYYQNIYDKETSFFRGKDSKGNWRKPFNPLMATSPMNNPGDYTEANAWQYFWTPTQYDIEGITELLGGTENFTKKLNAFFTTEAINPDKFLGQEAMIGQYAHGNEPSHHIIYLYAYSNEPTSGQKYIHQVINEFHNNTPDGMIGNDDCGQMSAWYILSTLGFYPINPANGEFVLGSPQLKKATIHLPQNKRFTIEAKDFSEQAIFNEARFLNGNIINDPFITYQDIMNGGNITFKMTTK</sequence>
<dbReference type="PANTHER" id="PTHR12143">
    <property type="entry name" value="PEPTIDE N-GLYCANASE PNGASE -RELATED"/>
    <property type="match status" value="1"/>
</dbReference>
<keyword evidence="8" id="KW-1185">Reference proteome</keyword>
<comment type="cofactor">
    <cofactor evidence="1">
        <name>Ca(2+)</name>
        <dbReference type="ChEBI" id="CHEBI:29108"/>
    </cofactor>
</comment>
<dbReference type="RefSeq" id="WP_062039648.1">
    <property type="nucleotide sequence ID" value="NZ_DF968182.1"/>
</dbReference>
<organism evidence="7">
    <name type="scientific">Lentimicrobium saccharophilum</name>
    <dbReference type="NCBI Taxonomy" id="1678841"/>
    <lineage>
        <taxon>Bacteria</taxon>
        <taxon>Pseudomonadati</taxon>
        <taxon>Bacteroidota</taxon>
        <taxon>Bacteroidia</taxon>
        <taxon>Bacteroidales</taxon>
        <taxon>Lentimicrobiaceae</taxon>
        <taxon>Lentimicrobium</taxon>
    </lineage>
</organism>
<dbReference type="Gene3D" id="3.30.2080.10">
    <property type="entry name" value="GH92 mannosidase domain"/>
    <property type="match status" value="1"/>
</dbReference>
<feature type="domain" description="Glycosyl hydrolase family 92" evidence="5">
    <location>
        <begin position="251"/>
        <end position="717"/>
    </location>
</feature>
<proteinExistence type="predicted"/>
<evidence type="ECO:0000259" key="6">
    <source>
        <dbReference type="Pfam" id="PF17678"/>
    </source>
</evidence>
<feature type="chain" id="PRO_5006633452" evidence="4">
    <location>
        <begin position="19"/>
        <end position="719"/>
    </location>
</feature>
<dbReference type="Pfam" id="PF17678">
    <property type="entry name" value="Glyco_hydro_92N"/>
    <property type="match status" value="1"/>
</dbReference>
<dbReference type="PANTHER" id="PTHR12143:SF39">
    <property type="entry name" value="SECRETED PROTEIN"/>
    <property type="match status" value="1"/>
</dbReference>
<dbReference type="Gene3D" id="2.70.98.10">
    <property type="match status" value="1"/>
</dbReference>
<gene>
    <name evidence="7" type="ORF">TBC1_111138</name>
</gene>
<dbReference type="Gene3D" id="1.20.1050.60">
    <property type="entry name" value="alpha-1,2-mannosidase"/>
    <property type="match status" value="1"/>
</dbReference>
<protein>
    <submittedName>
        <fullName evidence="7">Alpha-1,2-mannosidase, putative</fullName>
    </submittedName>
</protein>
<dbReference type="InterPro" id="IPR012939">
    <property type="entry name" value="Glyco_hydro_92"/>
</dbReference>
<dbReference type="SUPFAM" id="SSF48208">
    <property type="entry name" value="Six-hairpin glycosidases"/>
    <property type="match status" value="1"/>
</dbReference>
<dbReference type="InterPro" id="IPR014718">
    <property type="entry name" value="GH-type_carb-bd"/>
</dbReference>
<reference evidence="7" key="1">
    <citation type="journal article" date="2015" name="Genome Announc.">
        <title>Draft Genome Sequence of Bacteroidales Strain TBC1, a Novel Isolate from a Methanogenic Wastewater Treatment System.</title>
        <authorList>
            <person name="Tourlousse D.M."/>
            <person name="Matsuura N."/>
            <person name="Sun L."/>
            <person name="Toyonaga M."/>
            <person name="Kuroda K."/>
            <person name="Ohashi A."/>
            <person name="Cruz R."/>
            <person name="Yamaguchi T."/>
            <person name="Sekiguchi Y."/>
        </authorList>
    </citation>
    <scope>NUCLEOTIDE SEQUENCE [LARGE SCALE GENOMIC DNA]</scope>
    <source>
        <strain evidence="7">TBC1</strain>
    </source>
</reference>
<dbReference type="PATRIC" id="fig|1678841.3.peg.1290"/>
<dbReference type="OrthoDB" id="9762711at2"/>
<dbReference type="NCBIfam" id="TIGR01180">
    <property type="entry name" value="aman2_put"/>
    <property type="match status" value="1"/>
</dbReference>
<dbReference type="GO" id="GO:0005829">
    <property type="term" value="C:cytosol"/>
    <property type="evidence" value="ECO:0007669"/>
    <property type="project" value="TreeGrafter"/>
</dbReference>
<dbReference type="Gene3D" id="1.20.1610.10">
    <property type="entry name" value="alpha-1,2-mannosidases domains"/>
    <property type="match status" value="1"/>
</dbReference>
<keyword evidence="4" id="KW-0732">Signal</keyword>
<dbReference type="Pfam" id="PF07971">
    <property type="entry name" value="Glyco_hydro_92"/>
    <property type="match status" value="1"/>
</dbReference>
<evidence type="ECO:0000259" key="5">
    <source>
        <dbReference type="Pfam" id="PF07971"/>
    </source>
</evidence>
<dbReference type="InterPro" id="IPR005887">
    <property type="entry name" value="GH92_a_mannosidase_put"/>
</dbReference>
<feature type="signal peptide" evidence="4">
    <location>
        <begin position="1"/>
        <end position="18"/>
    </location>
</feature>
<comment type="subunit">
    <text evidence="2">Monomer.</text>
</comment>
<evidence type="ECO:0000256" key="1">
    <source>
        <dbReference type="ARBA" id="ARBA00001913"/>
    </source>
</evidence>
<evidence type="ECO:0000313" key="7">
    <source>
        <dbReference type="EMBL" id="GAP42996.1"/>
    </source>
</evidence>
<dbReference type="GO" id="GO:0000224">
    <property type="term" value="F:peptide-N4-(N-acetyl-beta-glucosaminyl)asparagine amidase activity"/>
    <property type="evidence" value="ECO:0007669"/>
    <property type="project" value="TreeGrafter"/>
</dbReference>
<keyword evidence="3" id="KW-0106">Calcium</keyword>
<evidence type="ECO:0000256" key="4">
    <source>
        <dbReference type="SAM" id="SignalP"/>
    </source>
</evidence>
<evidence type="ECO:0000313" key="8">
    <source>
        <dbReference type="Proteomes" id="UP000053091"/>
    </source>
</evidence>
<dbReference type="InterPro" id="IPR041371">
    <property type="entry name" value="GH92_N"/>
</dbReference>
<name>A0A0S7BZZ7_9BACT</name>
<evidence type="ECO:0000256" key="3">
    <source>
        <dbReference type="ARBA" id="ARBA00022837"/>
    </source>
</evidence>
<accession>A0A0S7BZZ7</accession>
<dbReference type="GO" id="GO:0006516">
    <property type="term" value="P:glycoprotein catabolic process"/>
    <property type="evidence" value="ECO:0007669"/>
    <property type="project" value="TreeGrafter"/>
</dbReference>
<dbReference type="AlphaFoldDB" id="A0A0S7BZZ7"/>
<dbReference type="FunFam" id="3.30.2080.10:FF:000001">
    <property type="entry name" value="Alpha-1,2-mannosidase subfamily"/>
    <property type="match status" value="1"/>
</dbReference>
<dbReference type="Proteomes" id="UP000053091">
    <property type="component" value="Unassembled WGS sequence"/>
</dbReference>
<dbReference type="STRING" id="1678841.TBC1_111138"/>